<organism evidence="1 2">
    <name type="scientific">Papilio machaon</name>
    <name type="common">Old World swallowtail butterfly</name>
    <dbReference type="NCBI Taxonomy" id="76193"/>
    <lineage>
        <taxon>Eukaryota</taxon>
        <taxon>Metazoa</taxon>
        <taxon>Ecdysozoa</taxon>
        <taxon>Arthropoda</taxon>
        <taxon>Hexapoda</taxon>
        <taxon>Insecta</taxon>
        <taxon>Pterygota</taxon>
        <taxon>Neoptera</taxon>
        <taxon>Endopterygota</taxon>
        <taxon>Lepidoptera</taxon>
        <taxon>Glossata</taxon>
        <taxon>Ditrysia</taxon>
        <taxon>Papilionoidea</taxon>
        <taxon>Papilionidae</taxon>
        <taxon>Papilioninae</taxon>
        <taxon>Papilio</taxon>
    </lineage>
</organism>
<dbReference type="OrthoDB" id="2372305at2759"/>
<evidence type="ECO:0000313" key="1">
    <source>
        <dbReference type="EMBL" id="KPJ10805.1"/>
    </source>
</evidence>
<dbReference type="STRING" id="76193.A0A194R0N1"/>
<evidence type="ECO:0000313" key="2">
    <source>
        <dbReference type="Proteomes" id="UP000053240"/>
    </source>
</evidence>
<sequence>MLDKVAKDYAAYFKLDVEDGFQTVQDVIDNMITRLEELNSVVHMIKLKNSDCYTAVSTEINKYRAEITILSKKIVTLNEVVITMQHNMDKIEKEVEKAESYFGVNNDSKLTSLLRPFLKRNRETPSVSDEIPNLETLSIKSVMHNFEDNVS</sequence>
<dbReference type="Proteomes" id="UP000053240">
    <property type="component" value="Unassembled WGS sequence"/>
</dbReference>
<name>A0A194R0N1_PAPMA</name>
<dbReference type="EMBL" id="KQ460930">
    <property type="protein sequence ID" value="KPJ10805.1"/>
    <property type="molecule type" value="Genomic_DNA"/>
</dbReference>
<protein>
    <recommendedName>
        <fullName evidence="3">Biogenesis of lysosome-related organelles complex 1 subunit 4</fullName>
    </recommendedName>
</protein>
<accession>A0A194R0N1</accession>
<proteinExistence type="predicted"/>
<dbReference type="AlphaFoldDB" id="A0A194R0N1"/>
<reference evidence="1 2" key="1">
    <citation type="journal article" date="2015" name="Nat. Commun.">
        <title>Outbred genome sequencing and CRISPR/Cas9 gene editing in butterflies.</title>
        <authorList>
            <person name="Li X."/>
            <person name="Fan D."/>
            <person name="Zhang W."/>
            <person name="Liu G."/>
            <person name="Zhang L."/>
            <person name="Zhao L."/>
            <person name="Fang X."/>
            <person name="Chen L."/>
            <person name="Dong Y."/>
            <person name="Chen Y."/>
            <person name="Ding Y."/>
            <person name="Zhao R."/>
            <person name="Feng M."/>
            <person name="Zhu Y."/>
            <person name="Feng Y."/>
            <person name="Jiang X."/>
            <person name="Zhu D."/>
            <person name="Xiang H."/>
            <person name="Feng X."/>
            <person name="Li S."/>
            <person name="Wang J."/>
            <person name="Zhang G."/>
            <person name="Kronforst M.R."/>
            <person name="Wang W."/>
        </authorList>
    </citation>
    <scope>NUCLEOTIDE SEQUENCE [LARGE SCALE GENOMIC DNA]</scope>
    <source>
        <strain evidence="1">Ya'a_city_454_Pm</strain>
        <tissue evidence="1">Whole body</tissue>
    </source>
</reference>
<dbReference type="InterPro" id="IPR024857">
    <property type="entry name" value="Cappuccino"/>
</dbReference>
<dbReference type="PANTHER" id="PTHR16230">
    <property type="entry name" value="CAPPUCCINO"/>
    <property type="match status" value="1"/>
</dbReference>
<dbReference type="KEGG" id="pmac:106715451"/>
<evidence type="ECO:0008006" key="3">
    <source>
        <dbReference type="Google" id="ProtNLM"/>
    </source>
</evidence>
<gene>
    <name evidence="1" type="ORF">RR48_07811</name>
</gene>
<keyword evidence="2" id="KW-1185">Reference proteome</keyword>
<dbReference type="GO" id="GO:0031083">
    <property type="term" value="C:BLOC-1 complex"/>
    <property type="evidence" value="ECO:0007669"/>
    <property type="project" value="TreeGrafter"/>
</dbReference>
<dbReference type="InParanoid" id="A0A194R0N1"/>
<dbReference type="PANTHER" id="PTHR16230:SF3">
    <property type="entry name" value="BIOGENESIS OF LYSOSOMAL ORGANELLES COMPLEX-1, SUBUNIT 4, CAPPUCCINO"/>
    <property type="match status" value="1"/>
</dbReference>